<dbReference type="GO" id="GO:0046983">
    <property type="term" value="F:protein dimerization activity"/>
    <property type="evidence" value="ECO:0007669"/>
    <property type="project" value="InterPro"/>
</dbReference>
<dbReference type="AlphaFoldDB" id="A0AAV0DVV6"/>
<gene>
    <name evidence="2" type="ORF">CEPIT_LOCUS18070</name>
</gene>
<proteinExistence type="predicted"/>
<dbReference type="InterPro" id="IPR008906">
    <property type="entry name" value="HATC_C_dom"/>
</dbReference>
<dbReference type="InterPro" id="IPR012337">
    <property type="entry name" value="RNaseH-like_sf"/>
</dbReference>
<dbReference type="PANTHER" id="PTHR23272">
    <property type="entry name" value="BED FINGER-RELATED"/>
    <property type="match status" value="1"/>
</dbReference>
<dbReference type="Proteomes" id="UP001152523">
    <property type="component" value="Unassembled WGS sequence"/>
</dbReference>
<dbReference type="PANTHER" id="PTHR23272:SF161">
    <property type="entry name" value="ZINC FINGER BED DOMAIN-CONTAINING PROTEIN RICESLEEPER 1-LIKE"/>
    <property type="match status" value="1"/>
</dbReference>
<dbReference type="EMBL" id="CAMAPF010000145">
    <property type="protein sequence ID" value="CAH9107651.1"/>
    <property type="molecule type" value="Genomic_DNA"/>
</dbReference>
<organism evidence="2 3">
    <name type="scientific">Cuscuta epithymum</name>
    <dbReference type="NCBI Taxonomy" id="186058"/>
    <lineage>
        <taxon>Eukaryota</taxon>
        <taxon>Viridiplantae</taxon>
        <taxon>Streptophyta</taxon>
        <taxon>Embryophyta</taxon>
        <taxon>Tracheophyta</taxon>
        <taxon>Spermatophyta</taxon>
        <taxon>Magnoliopsida</taxon>
        <taxon>eudicotyledons</taxon>
        <taxon>Gunneridae</taxon>
        <taxon>Pentapetalae</taxon>
        <taxon>asterids</taxon>
        <taxon>lamiids</taxon>
        <taxon>Solanales</taxon>
        <taxon>Convolvulaceae</taxon>
        <taxon>Cuscuteae</taxon>
        <taxon>Cuscuta</taxon>
        <taxon>Cuscuta subgen. Cuscuta</taxon>
    </lineage>
</organism>
<comment type="caution">
    <text evidence="2">The sequence shown here is derived from an EMBL/GenBank/DDBJ whole genome shotgun (WGS) entry which is preliminary data.</text>
</comment>
<keyword evidence="3" id="KW-1185">Reference proteome</keyword>
<protein>
    <recommendedName>
        <fullName evidence="1">HAT C-terminal dimerisation domain-containing protein</fullName>
    </recommendedName>
</protein>
<reference evidence="2" key="1">
    <citation type="submission" date="2022-07" db="EMBL/GenBank/DDBJ databases">
        <authorList>
            <person name="Macas J."/>
            <person name="Novak P."/>
            <person name="Neumann P."/>
        </authorList>
    </citation>
    <scope>NUCLEOTIDE SEQUENCE</scope>
</reference>
<accession>A0AAV0DVV6</accession>
<evidence type="ECO:0000313" key="2">
    <source>
        <dbReference type="EMBL" id="CAH9107651.1"/>
    </source>
</evidence>
<dbReference type="SUPFAM" id="SSF53098">
    <property type="entry name" value="Ribonuclease H-like"/>
    <property type="match status" value="1"/>
</dbReference>
<feature type="domain" description="HAT C-terminal dimerisation" evidence="1">
    <location>
        <begin position="29"/>
        <end position="111"/>
    </location>
</feature>
<evidence type="ECO:0000259" key="1">
    <source>
        <dbReference type="Pfam" id="PF05699"/>
    </source>
</evidence>
<sequence length="167" mass="18790">MSARPISKLKAQLKKQKFENGQLGLKQSELELYLSEAIIEEDTDFDILRWWKLNSERFPILSKMARDILVVPISTVASESTFSTSGRVLDCFRSSLSPKIVEALICTQDWLRNQSHPISVEENIDEVQRLETELIDGSVTGGPDGYVGGSLQDLIAVKILLFLLIYC</sequence>
<dbReference type="Pfam" id="PF05699">
    <property type="entry name" value="Dimer_Tnp_hAT"/>
    <property type="match status" value="1"/>
</dbReference>
<name>A0AAV0DVV6_9ASTE</name>
<evidence type="ECO:0000313" key="3">
    <source>
        <dbReference type="Proteomes" id="UP001152523"/>
    </source>
</evidence>